<dbReference type="AlphaFoldDB" id="A0A420BH15"/>
<comment type="caution">
    <text evidence="1">The sequence shown here is derived from an EMBL/GenBank/DDBJ whole genome shotgun (WGS) entry which is preliminary data.</text>
</comment>
<name>A0A420BH15_SPHD1</name>
<accession>A0A420BH15</accession>
<reference evidence="1 2" key="1">
    <citation type="submission" date="2018-09" db="EMBL/GenBank/DDBJ databases">
        <title>Genomic Encyclopedia of Type Strains, Phase III (KMG-III): the genomes of soil and plant-associated and newly described type strains.</title>
        <authorList>
            <person name="Whitman W."/>
        </authorList>
    </citation>
    <scope>NUCLEOTIDE SEQUENCE [LARGE SCALE GENOMIC DNA]</scope>
    <source>
        <strain evidence="1 2">CECT 7938</strain>
    </source>
</reference>
<organism evidence="1 2">
    <name type="scientific">Sphingobacterium detergens</name>
    <dbReference type="NCBI Taxonomy" id="1145106"/>
    <lineage>
        <taxon>Bacteria</taxon>
        <taxon>Pseudomonadati</taxon>
        <taxon>Bacteroidota</taxon>
        <taxon>Sphingobacteriia</taxon>
        <taxon>Sphingobacteriales</taxon>
        <taxon>Sphingobacteriaceae</taxon>
        <taxon>Sphingobacterium</taxon>
    </lineage>
</organism>
<gene>
    <name evidence="1" type="ORF">DFQ12_0886</name>
</gene>
<protein>
    <submittedName>
        <fullName evidence="1">Uncharacterized protein</fullName>
    </submittedName>
</protein>
<evidence type="ECO:0000313" key="1">
    <source>
        <dbReference type="EMBL" id="RKE56034.1"/>
    </source>
</evidence>
<sequence length="247" mass="28901">MNLDELIEKSYSLFEKYVIGKTLHVCKVCCVTAEEESRLINTPLRTVSSELLEAAYYRSARNYSDRELWEMKHFLPRVLELANNFDFPCHSTEIVFARLDLDKPEKWAKEEMQLLTEFSVLYFRKCLTFYPFSPGSERVGTYLVMFGVANFNLKPLLNEWENTDSIEGLLHFKDFVLNDIEYNAQSPYRLTNAFSNPAIDGEVINWLANKATRRAFSVKIEKQIIENKSLDEETLAELSWTYELLQQ</sequence>
<dbReference type="OrthoDB" id="4535590at2"/>
<dbReference type="EMBL" id="RAPY01000001">
    <property type="protein sequence ID" value="RKE56034.1"/>
    <property type="molecule type" value="Genomic_DNA"/>
</dbReference>
<dbReference type="RefSeq" id="WP_120257753.1">
    <property type="nucleotide sequence ID" value="NZ_RAPY01000001.1"/>
</dbReference>
<evidence type="ECO:0000313" key="2">
    <source>
        <dbReference type="Proteomes" id="UP000286246"/>
    </source>
</evidence>
<keyword evidence="2" id="KW-1185">Reference proteome</keyword>
<dbReference type="Proteomes" id="UP000286246">
    <property type="component" value="Unassembled WGS sequence"/>
</dbReference>
<proteinExistence type="predicted"/>